<protein>
    <submittedName>
        <fullName evidence="2">Uncharacterized protein</fullName>
    </submittedName>
</protein>
<organism evidence="2 3">
    <name type="scientific">Pisum sativum</name>
    <name type="common">Garden pea</name>
    <name type="synonym">Lathyrus oleraceus</name>
    <dbReference type="NCBI Taxonomy" id="3888"/>
    <lineage>
        <taxon>Eukaryota</taxon>
        <taxon>Viridiplantae</taxon>
        <taxon>Streptophyta</taxon>
        <taxon>Embryophyta</taxon>
        <taxon>Tracheophyta</taxon>
        <taxon>Spermatophyta</taxon>
        <taxon>Magnoliopsida</taxon>
        <taxon>eudicotyledons</taxon>
        <taxon>Gunneridae</taxon>
        <taxon>Pentapetalae</taxon>
        <taxon>rosids</taxon>
        <taxon>fabids</taxon>
        <taxon>Fabales</taxon>
        <taxon>Fabaceae</taxon>
        <taxon>Papilionoideae</taxon>
        <taxon>50 kb inversion clade</taxon>
        <taxon>NPAAA clade</taxon>
        <taxon>Hologalegina</taxon>
        <taxon>IRL clade</taxon>
        <taxon>Fabeae</taxon>
        <taxon>Lathyrus</taxon>
    </lineage>
</organism>
<keyword evidence="3" id="KW-1185">Reference proteome</keyword>
<feature type="compositionally biased region" description="Acidic residues" evidence="1">
    <location>
        <begin position="99"/>
        <end position="113"/>
    </location>
</feature>
<proteinExistence type="predicted"/>
<accession>A0A9D4VS45</accession>
<dbReference type="EMBL" id="JAMSHJ010000007">
    <property type="protein sequence ID" value="KAI5387751.1"/>
    <property type="molecule type" value="Genomic_DNA"/>
</dbReference>
<feature type="compositionally biased region" description="Acidic residues" evidence="1">
    <location>
        <begin position="121"/>
        <end position="131"/>
    </location>
</feature>
<feature type="region of interest" description="Disordered" evidence="1">
    <location>
        <begin position="90"/>
        <end position="131"/>
    </location>
</feature>
<gene>
    <name evidence="2" type="ORF">KIW84_073738</name>
</gene>
<evidence type="ECO:0000313" key="3">
    <source>
        <dbReference type="Proteomes" id="UP001058974"/>
    </source>
</evidence>
<evidence type="ECO:0000313" key="2">
    <source>
        <dbReference type="EMBL" id="KAI5387751.1"/>
    </source>
</evidence>
<dbReference type="Gramene" id="Psat07G0373800-T1">
    <property type="protein sequence ID" value="KAI5387751.1"/>
    <property type="gene ID" value="KIW84_073738"/>
</dbReference>
<evidence type="ECO:0000256" key="1">
    <source>
        <dbReference type="SAM" id="MobiDB-lite"/>
    </source>
</evidence>
<reference evidence="2 3" key="1">
    <citation type="journal article" date="2022" name="Nat. Genet.">
        <title>Improved pea reference genome and pan-genome highlight genomic features and evolutionary characteristics.</title>
        <authorList>
            <person name="Yang T."/>
            <person name="Liu R."/>
            <person name="Luo Y."/>
            <person name="Hu S."/>
            <person name="Wang D."/>
            <person name="Wang C."/>
            <person name="Pandey M.K."/>
            <person name="Ge S."/>
            <person name="Xu Q."/>
            <person name="Li N."/>
            <person name="Li G."/>
            <person name="Huang Y."/>
            <person name="Saxena R.K."/>
            <person name="Ji Y."/>
            <person name="Li M."/>
            <person name="Yan X."/>
            <person name="He Y."/>
            <person name="Liu Y."/>
            <person name="Wang X."/>
            <person name="Xiang C."/>
            <person name="Varshney R.K."/>
            <person name="Ding H."/>
            <person name="Gao S."/>
            <person name="Zong X."/>
        </authorList>
    </citation>
    <scope>NUCLEOTIDE SEQUENCE [LARGE SCALE GENOMIC DNA]</scope>
    <source>
        <strain evidence="2 3">cv. Zhongwan 6</strain>
    </source>
</reference>
<name>A0A9D4VS45_PEA</name>
<dbReference type="Proteomes" id="UP001058974">
    <property type="component" value="Chromosome 7"/>
</dbReference>
<sequence length="131" mass="15071">MKELIELEHLEYWLWWYNSDVDKYSRMVSDNDVDKVYQYAMVMKCAIHIYVEHKGKVNAEEAGVGDFQEDNIGGVEQVREDNVGGVEQVEEANVSGVEQVEDTEDNEDSDFEPDGLSFDHSEDETTLELDN</sequence>
<dbReference type="AlphaFoldDB" id="A0A9D4VS45"/>
<comment type="caution">
    <text evidence="2">The sequence shown here is derived from an EMBL/GenBank/DDBJ whole genome shotgun (WGS) entry which is preliminary data.</text>
</comment>